<dbReference type="KEGG" id="asn:102373364"/>
<evidence type="ECO:0000259" key="10">
    <source>
        <dbReference type="PROSITE" id="PS50958"/>
    </source>
</evidence>
<keyword evidence="2 8" id="KW-0812">Transmembrane</keyword>
<dbReference type="InterPro" id="IPR013783">
    <property type="entry name" value="Ig-like_fold"/>
</dbReference>
<dbReference type="STRING" id="38654.A0A3Q0FQ32"/>
<dbReference type="AlphaFoldDB" id="A0A3Q0FQ32"/>
<dbReference type="InterPro" id="IPR051495">
    <property type="entry name" value="Epithelial_Barrier/Signaling"/>
</dbReference>
<evidence type="ECO:0000313" key="13">
    <source>
        <dbReference type="RefSeq" id="XP_025049397.1"/>
    </source>
</evidence>
<dbReference type="InterPro" id="IPR000436">
    <property type="entry name" value="Sushi_SCR_CCP_dom"/>
</dbReference>
<dbReference type="CDD" id="cd00033">
    <property type="entry name" value="CCP"/>
    <property type="match status" value="1"/>
</dbReference>
<feature type="domain" description="SMB" evidence="10">
    <location>
        <begin position="51"/>
        <end position="90"/>
    </location>
</feature>
<accession>A0A3Q0FQ32</accession>
<dbReference type="GeneID" id="102373364"/>
<dbReference type="Pfam" id="PF23263">
    <property type="entry name" value="C8-3_MUC4"/>
    <property type="match status" value="1"/>
</dbReference>
<dbReference type="Proteomes" id="UP000189705">
    <property type="component" value="Unplaced"/>
</dbReference>
<feature type="disulfide bond" evidence="6">
    <location>
        <begin position="592"/>
        <end position="619"/>
    </location>
</feature>
<dbReference type="InParanoid" id="A0A3Q0FQ32"/>
<dbReference type="InterPro" id="IPR001846">
    <property type="entry name" value="VWF_type-D"/>
</dbReference>
<dbReference type="InterPro" id="IPR036024">
    <property type="entry name" value="Somatomedin_B-like_dom_sf"/>
</dbReference>
<dbReference type="SMART" id="SM00032">
    <property type="entry name" value="CCP"/>
    <property type="match status" value="1"/>
</dbReference>
<evidence type="ECO:0000256" key="5">
    <source>
        <dbReference type="ARBA" id="ARBA00023157"/>
    </source>
</evidence>
<evidence type="ECO:0000313" key="12">
    <source>
        <dbReference type="Proteomes" id="UP000189705"/>
    </source>
</evidence>
<dbReference type="RefSeq" id="XP_025049397.1">
    <property type="nucleotide sequence ID" value="XM_025193612.1"/>
</dbReference>
<evidence type="ECO:0000259" key="11">
    <source>
        <dbReference type="PROSITE" id="PS51233"/>
    </source>
</evidence>
<feature type="transmembrane region" description="Helical" evidence="8">
    <location>
        <begin position="628"/>
        <end position="651"/>
    </location>
</feature>
<dbReference type="InterPro" id="IPR001212">
    <property type="entry name" value="Somatomedin_B_dom"/>
</dbReference>
<dbReference type="SMART" id="SM00216">
    <property type="entry name" value="VWD"/>
    <property type="match status" value="1"/>
</dbReference>
<dbReference type="Gene3D" id="2.10.70.10">
    <property type="entry name" value="Complement Module, domain 1"/>
    <property type="match status" value="1"/>
</dbReference>
<dbReference type="Pfam" id="PF00084">
    <property type="entry name" value="Sushi"/>
    <property type="match status" value="1"/>
</dbReference>
<dbReference type="InterPro" id="IPR014756">
    <property type="entry name" value="Ig_E-set"/>
</dbReference>
<dbReference type="PROSITE" id="PS50923">
    <property type="entry name" value="SUSHI"/>
    <property type="match status" value="1"/>
</dbReference>
<dbReference type="InterPro" id="IPR035976">
    <property type="entry name" value="Sushi/SCR/CCP_sf"/>
</dbReference>
<keyword evidence="4 8" id="KW-0472">Membrane</keyword>
<organism evidence="12 13">
    <name type="scientific">Alligator sinensis</name>
    <name type="common">Chinese alligator</name>
    <dbReference type="NCBI Taxonomy" id="38654"/>
    <lineage>
        <taxon>Eukaryota</taxon>
        <taxon>Metazoa</taxon>
        <taxon>Chordata</taxon>
        <taxon>Craniata</taxon>
        <taxon>Vertebrata</taxon>
        <taxon>Euteleostomi</taxon>
        <taxon>Archelosauria</taxon>
        <taxon>Archosauria</taxon>
        <taxon>Crocodylia</taxon>
        <taxon>Alligatoridae</taxon>
        <taxon>Alligatorinae</taxon>
        <taxon>Alligator</taxon>
    </lineage>
</organism>
<reference evidence="13" key="1">
    <citation type="submission" date="2025-08" db="UniProtKB">
        <authorList>
            <consortium name="RefSeq"/>
        </authorList>
    </citation>
    <scope>IDENTIFICATION</scope>
</reference>
<dbReference type="PANTHER" id="PTHR13802">
    <property type="entry name" value="MUCIN 4-RELATED"/>
    <property type="match status" value="1"/>
</dbReference>
<dbReference type="Pfam" id="PF01033">
    <property type="entry name" value="Somatomedin_B"/>
    <property type="match status" value="1"/>
</dbReference>
<dbReference type="PROSITE" id="PS00524">
    <property type="entry name" value="SMB_1"/>
    <property type="match status" value="1"/>
</dbReference>
<keyword evidence="6" id="KW-0768">Sushi</keyword>
<feature type="region of interest" description="Disordered" evidence="7">
    <location>
        <begin position="659"/>
        <end position="681"/>
    </location>
</feature>
<dbReference type="PROSITE" id="PS50958">
    <property type="entry name" value="SMB_2"/>
    <property type="match status" value="1"/>
</dbReference>
<dbReference type="PROSITE" id="PS51233">
    <property type="entry name" value="VWFD"/>
    <property type="match status" value="1"/>
</dbReference>
<dbReference type="SUPFAM" id="SSF57535">
    <property type="entry name" value="Complement control module/SCR domain"/>
    <property type="match status" value="1"/>
</dbReference>
<feature type="domain" description="Sushi" evidence="9">
    <location>
        <begin position="564"/>
        <end position="621"/>
    </location>
</feature>
<dbReference type="PANTHER" id="PTHR13802:SF63">
    <property type="entry name" value="SUSHI DOMAIN-CONTAINING PROTEIN 2"/>
    <property type="match status" value="1"/>
</dbReference>
<dbReference type="GO" id="GO:0016020">
    <property type="term" value="C:membrane"/>
    <property type="evidence" value="ECO:0007669"/>
    <property type="project" value="UniProtKB-SubCell"/>
</dbReference>
<name>A0A3Q0FQ32_ALLSI</name>
<keyword evidence="3 8" id="KW-1133">Transmembrane helix</keyword>
<protein>
    <submittedName>
        <fullName evidence="13">Sushi domain-containing protein 2-like</fullName>
    </submittedName>
</protein>
<evidence type="ECO:0000256" key="2">
    <source>
        <dbReference type="ARBA" id="ARBA00022692"/>
    </source>
</evidence>
<dbReference type="Gene3D" id="4.10.410.20">
    <property type="match status" value="1"/>
</dbReference>
<dbReference type="Gene3D" id="2.60.40.10">
    <property type="entry name" value="Immunoglobulins"/>
    <property type="match status" value="1"/>
</dbReference>
<comment type="caution">
    <text evidence="6">Lacks conserved residue(s) required for the propagation of feature annotation.</text>
</comment>
<evidence type="ECO:0000256" key="7">
    <source>
        <dbReference type="SAM" id="MobiDB-lite"/>
    </source>
</evidence>
<evidence type="ECO:0000256" key="3">
    <source>
        <dbReference type="ARBA" id="ARBA00022989"/>
    </source>
</evidence>
<comment type="subcellular location">
    <subcellularLocation>
        <location evidence="1">Membrane</location>
    </subcellularLocation>
</comment>
<gene>
    <name evidence="13" type="primary">LOC102373364</name>
</gene>
<dbReference type="InterPro" id="IPR056619">
    <property type="entry name" value="C8-3_MUC4"/>
</dbReference>
<keyword evidence="5 6" id="KW-1015">Disulfide bond</keyword>
<proteinExistence type="predicted"/>
<feature type="domain" description="VWFD" evidence="11">
    <location>
        <begin position="287"/>
        <end position="480"/>
    </location>
</feature>
<keyword evidence="12" id="KW-1185">Reference proteome</keyword>
<evidence type="ECO:0000256" key="1">
    <source>
        <dbReference type="ARBA" id="ARBA00004370"/>
    </source>
</evidence>
<evidence type="ECO:0000256" key="6">
    <source>
        <dbReference type="PROSITE-ProRule" id="PRU00302"/>
    </source>
</evidence>
<dbReference type="Pfam" id="PF00094">
    <property type="entry name" value="VWD"/>
    <property type="match status" value="1"/>
</dbReference>
<evidence type="ECO:0000256" key="8">
    <source>
        <dbReference type="SAM" id="Phobius"/>
    </source>
</evidence>
<dbReference type="SUPFAM" id="SSF90188">
    <property type="entry name" value="Somatomedin B domain"/>
    <property type="match status" value="1"/>
</dbReference>
<evidence type="ECO:0000259" key="9">
    <source>
        <dbReference type="PROSITE" id="PS50923"/>
    </source>
</evidence>
<evidence type="ECO:0000256" key="4">
    <source>
        <dbReference type="ARBA" id="ARBA00023136"/>
    </source>
</evidence>
<dbReference type="SUPFAM" id="SSF81296">
    <property type="entry name" value="E set domains"/>
    <property type="match status" value="1"/>
</dbReference>
<sequence>MISAAGPPQMCSLMILSKIVPNTEQVLKHCKEWQIEFSNFTMTDQKMHSEAQDSCSRQCGKMLGKCSCQVTCKSLGDCCPDYREFCLQISPYSGSLMGGKDFEILNVTFNASSDVRCRFKQEIQISGYVARDGQAHCISPLLYETGFIPFEVSRDSGLTFPYSGNWLSVHHSKVSAVEKCTLVNATKWQYYGTPNTGGTLTVTWMTQTLPTRHVNIEVWGYQETGQTYSETWMAEWKYLYTLGREEPNSGTFTFTPVPAQANYSSWESTSLFLISWGLFNCLTRVYDAASAFGDPHFLTFDGLNFTFKGHGEYTLVESNLTSLRVQGRTQPTRLPSRTVAQVTGLSAVAMQESNSDVIEVRCSEYSALEVLLNQEVLNFSEQSWMDLKGLFLYSAAGQNVTVMFSSGAGVEVRARGGFLSLTVLLPEKFMNQTRGLLGVMNDNPGDEYTFRNGTTMPLDASPQQLFAFGADWAVGNETSLFTYDTQFLLNTFFYGPKHNSSFLPVFVPHEDPTDPLVPEMARLCDSDPFCRFDVLTTRSLEVGNATRISHQNHKALVESLQPVVSCGWLDHPTKGRKEGTNYLMGSTIRFSCDQGYSLAGSEERTCQLTGAWSGNAASCLPSTDNHQAILFGSIFGVLGFLILAVLIFLLYRKRKRANRSPNAPESVPGEKELMPVRGTHL</sequence>